<proteinExistence type="predicted"/>
<reference evidence="1" key="1">
    <citation type="journal article" date="2022" name="Int. J. Syst. Evol. Microbiol.">
        <title>Prevotella lacticifex sp. nov., isolated from the rumen of cows.</title>
        <authorList>
            <person name="Shinkai T."/>
            <person name="Ikeyama N."/>
            <person name="Kumagai M."/>
            <person name="Ohmori H."/>
            <person name="Sakamoto M."/>
            <person name="Ohkuma M."/>
            <person name="Mitsumori M."/>
        </authorList>
    </citation>
    <scope>NUCLEOTIDE SEQUENCE</scope>
    <source>
        <strain evidence="1">R5076</strain>
    </source>
</reference>
<protein>
    <submittedName>
        <fullName evidence="1">Uncharacterized protein</fullName>
    </submittedName>
</protein>
<evidence type="ECO:0000313" key="2">
    <source>
        <dbReference type="Proteomes" id="UP000825483"/>
    </source>
</evidence>
<name>A0A9R1C7L1_9BACT</name>
<dbReference type="EMBL" id="BPUB01000001">
    <property type="protein sequence ID" value="GJG57508.1"/>
    <property type="molecule type" value="Genomic_DNA"/>
</dbReference>
<sequence length="257" mass="29929">MSHLMTYWRSVDMSNLVDGVVLDNELFIKYHEFLNDTSKLSKTIRHLFHFMKGGRVVTCTKQYTDTGLKLQMSLQKALTKAKLTDLSLEEVAQRTPYKIILSESSSTFPYVNINDDDEKIENDLVGSYEKDDDRQKAIMHLKSLCQRASHVVIYDKYISRDSTQEHTDINFLEKILPKKVLLIDCFELNDTGKTDLESRCSDWRVTVLPGSASHHDRYIIIDQKVEIILSSGLYHVENKDMDFTYIVRYIGKKKKRF</sequence>
<dbReference type="Proteomes" id="UP000825483">
    <property type="component" value="Unassembled WGS sequence"/>
</dbReference>
<evidence type="ECO:0000313" key="1">
    <source>
        <dbReference type="EMBL" id="GJG57508.1"/>
    </source>
</evidence>
<keyword evidence="2" id="KW-1185">Reference proteome</keyword>
<accession>A0A9R1C7L1</accession>
<gene>
    <name evidence="1" type="ORF">PRLR5076_03590</name>
</gene>
<comment type="caution">
    <text evidence="1">The sequence shown here is derived from an EMBL/GenBank/DDBJ whole genome shotgun (WGS) entry which is preliminary data.</text>
</comment>
<dbReference type="AlphaFoldDB" id="A0A9R1C7L1"/>
<organism evidence="1 2">
    <name type="scientific">Prevotella lacticifex</name>
    <dbReference type="NCBI Taxonomy" id="2854755"/>
    <lineage>
        <taxon>Bacteria</taxon>
        <taxon>Pseudomonadati</taxon>
        <taxon>Bacteroidota</taxon>
        <taxon>Bacteroidia</taxon>
        <taxon>Bacteroidales</taxon>
        <taxon>Prevotellaceae</taxon>
        <taxon>Prevotella</taxon>
    </lineage>
</organism>